<evidence type="ECO:0000259" key="2">
    <source>
        <dbReference type="Pfam" id="PF11740"/>
    </source>
</evidence>
<reference evidence="3 4" key="1">
    <citation type="submission" date="2013-02" db="EMBL/GenBank/DDBJ databases">
        <authorList>
            <person name="Fiebig A."/>
            <person name="Goeker M."/>
            <person name="Klenk H.-P.P."/>
        </authorList>
    </citation>
    <scope>NUCLEOTIDE SEQUENCE [LARGE SCALE GENOMIC DNA]</scope>
    <source>
        <strain evidence="3 4">DSM 19309</strain>
    </source>
</reference>
<dbReference type="Proteomes" id="UP000019666">
    <property type="component" value="Unassembled WGS sequence"/>
</dbReference>
<feature type="domain" description="KfrA N-terminal DNA-binding" evidence="2">
    <location>
        <begin position="5"/>
        <end position="122"/>
    </location>
</feature>
<feature type="coiled-coil region" evidence="1">
    <location>
        <begin position="83"/>
        <end position="181"/>
    </location>
</feature>
<gene>
    <name evidence="3" type="ORF">Rumeso_03599</name>
</gene>
<organism evidence="3 4">
    <name type="scientific">Rubellimicrobium mesophilum DSM 19309</name>
    <dbReference type="NCBI Taxonomy" id="442562"/>
    <lineage>
        <taxon>Bacteria</taxon>
        <taxon>Pseudomonadati</taxon>
        <taxon>Pseudomonadota</taxon>
        <taxon>Alphaproteobacteria</taxon>
        <taxon>Rhodobacterales</taxon>
        <taxon>Roseobacteraceae</taxon>
        <taxon>Rubellimicrobium</taxon>
    </lineage>
</organism>
<evidence type="ECO:0000313" key="3">
    <source>
        <dbReference type="EMBL" id="EYD74832.1"/>
    </source>
</evidence>
<keyword evidence="4" id="KW-1185">Reference proteome</keyword>
<proteinExistence type="predicted"/>
<dbReference type="AlphaFoldDB" id="A0A017HJZ7"/>
<dbReference type="InterPro" id="IPR021104">
    <property type="entry name" value="KfrA_DNA-bd_N"/>
</dbReference>
<name>A0A017HJZ7_9RHOB</name>
<evidence type="ECO:0000256" key="1">
    <source>
        <dbReference type="SAM" id="Coils"/>
    </source>
</evidence>
<dbReference type="EMBL" id="AOSK01000103">
    <property type="protein sequence ID" value="EYD74832.1"/>
    <property type="molecule type" value="Genomic_DNA"/>
</dbReference>
<dbReference type="STRING" id="442562.Rumeso_03599"/>
<keyword evidence="1" id="KW-0175">Coiled coil</keyword>
<dbReference type="HOGENOM" id="CLU_1446648_0_0_5"/>
<dbReference type="Pfam" id="PF11740">
    <property type="entry name" value="KfrA_N"/>
    <property type="match status" value="1"/>
</dbReference>
<accession>A0A017HJZ7</accession>
<comment type="caution">
    <text evidence="3">The sequence shown here is derived from an EMBL/GenBank/DDBJ whole genome shotgun (WGS) entry which is preliminary data.</text>
</comment>
<evidence type="ECO:0000313" key="4">
    <source>
        <dbReference type="Proteomes" id="UP000019666"/>
    </source>
</evidence>
<sequence>MPQLTDDDVLQAAHELAGRGIEPTQTAVRAHLGHRGSYTTISRALRVWRAAQREREALEELPVPEEVERLAREISARVWKQACEIADIGKAELRRELAQLRAEMKAEAEAHDQVVEDLEAQLAGANAHEATMERQFNRYDAQSKAALADLRRQLAHERDTVRLLRQRAEQDAEVIAELREKLARVDA</sequence>
<protein>
    <submittedName>
        <fullName evidence="3">KfrA protein</fullName>
    </submittedName>
</protein>
<dbReference type="RefSeq" id="WP_037281914.1">
    <property type="nucleotide sequence ID" value="NZ_KK088596.1"/>
</dbReference>